<dbReference type="GO" id="GO:0003779">
    <property type="term" value="F:actin binding"/>
    <property type="evidence" value="ECO:0007669"/>
    <property type="project" value="InterPro"/>
</dbReference>
<keyword evidence="6" id="KW-1185">Reference proteome</keyword>
<proteinExistence type="predicted"/>
<feature type="domain" description="NAB" evidence="4">
    <location>
        <begin position="10"/>
        <end position="90"/>
    </location>
</feature>
<evidence type="ECO:0000256" key="2">
    <source>
        <dbReference type="SAM" id="Coils"/>
    </source>
</evidence>
<feature type="coiled-coil region" evidence="2">
    <location>
        <begin position="851"/>
        <end position="885"/>
    </location>
</feature>
<accession>A0AAV8QM38</accession>
<dbReference type="InterPro" id="IPR040746">
    <property type="entry name" value="THO1_MOS11_C"/>
</dbReference>
<feature type="compositionally biased region" description="Basic and acidic residues" evidence="3">
    <location>
        <begin position="138"/>
        <end position="148"/>
    </location>
</feature>
<dbReference type="Pfam" id="PF25014">
    <property type="entry name" value="NET2A"/>
    <property type="match status" value="1"/>
</dbReference>
<evidence type="ECO:0000313" key="6">
    <source>
        <dbReference type="Proteomes" id="UP001222027"/>
    </source>
</evidence>
<feature type="coiled-coil region" evidence="2">
    <location>
        <begin position="365"/>
        <end position="420"/>
    </location>
</feature>
<protein>
    <recommendedName>
        <fullName evidence="4">NAB domain-containing protein</fullName>
    </recommendedName>
</protein>
<evidence type="ECO:0000313" key="5">
    <source>
        <dbReference type="EMBL" id="KAJ8479817.1"/>
    </source>
</evidence>
<dbReference type="EMBL" id="JAQQAF010000006">
    <property type="protein sequence ID" value="KAJ8479817.1"/>
    <property type="molecule type" value="Genomic_DNA"/>
</dbReference>
<feature type="coiled-coil region" evidence="2">
    <location>
        <begin position="750"/>
        <end position="816"/>
    </location>
</feature>
<evidence type="ECO:0000259" key="4">
    <source>
        <dbReference type="PROSITE" id="PS51774"/>
    </source>
</evidence>
<dbReference type="InterPro" id="IPR011684">
    <property type="entry name" value="NAB"/>
</dbReference>
<dbReference type="PANTHER" id="PTHR31631:SF0">
    <property type="entry name" value="PROTEIN NETWORKED 2D"/>
    <property type="match status" value="1"/>
</dbReference>
<feature type="compositionally biased region" description="Basic and acidic residues" evidence="3">
    <location>
        <begin position="1205"/>
        <end position="1228"/>
    </location>
</feature>
<dbReference type="Pfam" id="PF24918">
    <property type="entry name" value="NET2A_C"/>
    <property type="match status" value="1"/>
</dbReference>
<dbReference type="Proteomes" id="UP001222027">
    <property type="component" value="Unassembled WGS sequence"/>
</dbReference>
<comment type="caution">
    <text evidence="5">The sequence shown here is derived from an EMBL/GenBank/DDBJ whole genome shotgun (WGS) entry which is preliminary data.</text>
</comment>
<feature type="coiled-coil region" evidence="2">
    <location>
        <begin position="587"/>
        <end position="639"/>
    </location>
</feature>
<feature type="region of interest" description="Disordered" evidence="3">
    <location>
        <begin position="496"/>
        <end position="541"/>
    </location>
</feature>
<reference evidence="5 6" key="1">
    <citation type="submission" date="2022-12" db="EMBL/GenBank/DDBJ databases">
        <title>Chromosome-scale assembly of the Ensete ventricosum genome.</title>
        <authorList>
            <person name="Dussert Y."/>
            <person name="Stocks J."/>
            <person name="Wendawek A."/>
            <person name="Woldeyes F."/>
            <person name="Nichols R.A."/>
            <person name="Borrell J.S."/>
        </authorList>
    </citation>
    <scope>NUCLEOTIDE SEQUENCE [LARGE SCALE GENOMIC DNA]</scope>
    <source>
        <strain evidence="6">cv. Maze</strain>
        <tissue evidence="5">Seeds</tissue>
    </source>
</reference>
<keyword evidence="1 2" id="KW-0175">Coiled coil</keyword>
<dbReference type="Pfam" id="PF07765">
    <property type="entry name" value="KIP1"/>
    <property type="match status" value="1"/>
</dbReference>
<feature type="compositionally biased region" description="Basic and acidic residues" evidence="3">
    <location>
        <begin position="523"/>
        <end position="532"/>
    </location>
</feature>
<sequence length="1237" mass="138655">MLQRAASNAYSWWWASHIRTKQSKWLDSNLQEMEDVVKKMLKLIEADADSFAKRAELYFKRRPELISFVEDAYRAYRALAERYDHISGELHKANHTIATACPEQVQYAMLEEEDDNFPKAITPIDPSKINKPTVEGLMNRRRESESSIKRKQKNSNVPQINKEKAEVEIDKLQKGILVLQTEKEFIKSSYEIGIAKYWEIEKQIMDMQEKVSCLQDEFGTSAVIKDDEARALMTATALKSCEDAIVSLQEQRKKSLEQAKVESERIEVAKDKLKTLKGDYCQSEMEDAEMSGQNTQMSFTAEKMEDGLYSLDNARLELQSICEKIKTHFEMNPESSVIEIAEKINELVDKVLTLELTVSSQAVQINRLASENNELDNYLQKLEEEKTNLISDSNALSERLKEAEEELGRVQAIEKIVRDEEINFYENFSEACRSLSGISEKLQSHKSPEDVCLADASTEEEATTFSAIPPRDCQDKEVTEIHDVKKDMEEEIDITKELGHRPEDPSQMEAGSQLKSASDEIEDPKKRNELGKKGLSQADLGIHQSDNEEILLDEKEHAINFQQVVPSGLEGTEKNVLAEYTSILQNYEVTKRRLSEVENKSEEHLQETMALIGELKNVIAMKDEEIQSLKQQLASLKMSSDITADAPSIGDFWDDQQKVESTSNSVMATESSNPQDSQMLEDLSICTTKRDPYDEFTEVRGPLEEGSNADRINEQESISPVEEKLRRDIDALLDRNLEFWLRFSTSFHHIQEFKAKYEDLQAAIDRLKDNKTRGSNDGVTGNHDGEPESAVVATRLRELKTELQVWLEQNALLKGELQSTISSLDDMQGEISTAANTKSETGEAMCTPCQAARFQGEVMNMKQEKNKAASELQEGLDQVRRLQAEIDLQWSKLRENFEPFPSAKTPDAGLEHSPSRTRVPLRVFLFGAKPKKPSLFARIHPVFQKQSSKLKAGRRSKWVPLVCLVCLLLTGSSFSQPIRAMAFGGGRNFLDLASSSPVLRSKSFGGDIACSESSLQSFDLPLPVVPSYSASLRRGTESIGRWLGVGGTASFISFQQRPDVSYRSALPPRLRRPFPDPQILMASQNPQVSSVPEEKALDIPSRPAAAADKPAPTAACLENPIPSPDACSAQLEPAIHGNAAAVGSNSVVTSAMEDGLVTDLQKKLRRAERFGTAVMLSEEEKRNSRAERFGTGSTLSGRKSVGGLEEQKRKDRAERFGLKTDTMGKERFSQGSPDVIG</sequence>
<dbReference type="Pfam" id="PF18592">
    <property type="entry name" value="Tho1_MOS11_C"/>
    <property type="match status" value="1"/>
</dbReference>
<dbReference type="AlphaFoldDB" id="A0AAV8QM38"/>
<feature type="region of interest" description="Disordered" evidence="3">
    <location>
        <begin position="1178"/>
        <end position="1237"/>
    </location>
</feature>
<dbReference type="PANTHER" id="PTHR31631">
    <property type="entry name" value="PROTEIN NETWORKED 2D"/>
    <property type="match status" value="1"/>
</dbReference>
<evidence type="ECO:0000256" key="1">
    <source>
        <dbReference type="ARBA" id="ARBA00023054"/>
    </source>
</evidence>
<feature type="compositionally biased region" description="Basic and acidic residues" evidence="3">
    <location>
        <begin position="1178"/>
        <end position="1188"/>
    </location>
</feature>
<gene>
    <name evidence="5" type="ORF">OPV22_023544</name>
</gene>
<evidence type="ECO:0000256" key="3">
    <source>
        <dbReference type="SAM" id="MobiDB-lite"/>
    </source>
</evidence>
<feature type="region of interest" description="Disordered" evidence="3">
    <location>
        <begin position="137"/>
        <end position="162"/>
    </location>
</feature>
<dbReference type="InterPro" id="IPR056889">
    <property type="entry name" value="NET2A-D/KIP1-like_C"/>
</dbReference>
<dbReference type="PROSITE" id="PS51774">
    <property type="entry name" value="NAB"/>
    <property type="match status" value="1"/>
</dbReference>
<dbReference type="InterPro" id="IPR056888">
    <property type="entry name" value="NET2A-D/KIP1-like_dom"/>
</dbReference>
<organism evidence="5 6">
    <name type="scientific">Ensete ventricosum</name>
    <name type="common">Abyssinian banana</name>
    <name type="synonym">Musa ensete</name>
    <dbReference type="NCBI Taxonomy" id="4639"/>
    <lineage>
        <taxon>Eukaryota</taxon>
        <taxon>Viridiplantae</taxon>
        <taxon>Streptophyta</taxon>
        <taxon>Embryophyta</taxon>
        <taxon>Tracheophyta</taxon>
        <taxon>Spermatophyta</taxon>
        <taxon>Magnoliopsida</taxon>
        <taxon>Liliopsida</taxon>
        <taxon>Zingiberales</taxon>
        <taxon>Musaceae</taxon>
        <taxon>Ensete</taxon>
    </lineage>
</organism>
<name>A0AAV8QM38_ENSVE</name>